<name>A0A2I2G1S8_9EURO</name>
<dbReference type="AlphaFoldDB" id="A0A2I2G1S8"/>
<sequence length="101" mass="10507">MQLKSLLVLAASFSLATADYYVGNCGQGPDSTKEAPTKSACSAVEGTLCTGTGITRCVVDTGRWSDFTSACKKEGFDKTYQRPGSVGDLSTAKSLAACPRV</sequence>
<feature type="signal peptide" evidence="1">
    <location>
        <begin position="1"/>
        <end position="18"/>
    </location>
</feature>
<dbReference type="OrthoDB" id="4480817at2759"/>
<comment type="caution">
    <text evidence="2">The sequence shown here is derived from an EMBL/GenBank/DDBJ whole genome shotgun (WGS) entry which is preliminary data.</text>
</comment>
<dbReference type="RefSeq" id="XP_024702128.1">
    <property type="nucleotide sequence ID" value="XM_024849618.1"/>
</dbReference>
<reference evidence="2 3" key="1">
    <citation type="submission" date="2016-12" db="EMBL/GenBank/DDBJ databases">
        <title>The genomes of Aspergillus section Nigri reveals drivers in fungal speciation.</title>
        <authorList>
            <consortium name="DOE Joint Genome Institute"/>
            <person name="Vesth T.C."/>
            <person name="Nybo J."/>
            <person name="Theobald S."/>
            <person name="Brandl J."/>
            <person name="Frisvad J.C."/>
            <person name="Nielsen K.F."/>
            <person name="Lyhne E.K."/>
            <person name="Kogle M.E."/>
            <person name="Kuo A."/>
            <person name="Riley R."/>
            <person name="Clum A."/>
            <person name="Nolan M."/>
            <person name="Lipzen A."/>
            <person name="Salamov A."/>
            <person name="Henrissat B."/>
            <person name="Wiebenga A."/>
            <person name="De Vries R.P."/>
            <person name="Grigoriev I.V."/>
            <person name="Mortensen U.H."/>
            <person name="Andersen M.R."/>
            <person name="Baker S.E."/>
        </authorList>
    </citation>
    <scope>NUCLEOTIDE SEQUENCE [LARGE SCALE GENOMIC DNA]</scope>
    <source>
        <strain evidence="2 3">IBT 23096</strain>
    </source>
</reference>
<accession>A0A2I2G1S8</accession>
<evidence type="ECO:0008006" key="4">
    <source>
        <dbReference type="Google" id="ProtNLM"/>
    </source>
</evidence>
<feature type="chain" id="PRO_5014193662" description="Extracellular membrane protein CFEM domain-containing protein" evidence="1">
    <location>
        <begin position="19"/>
        <end position="101"/>
    </location>
</feature>
<proteinExistence type="predicted"/>
<keyword evidence="3" id="KW-1185">Reference proteome</keyword>
<evidence type="ECO:0000313" key="2">
    <source>
        <dbReference type="EMBL" id="PLB46826.1"/>
    </source>
</evidence>
<dbReference type="VEuPathDB" id="FungiDB:P170DRAFT_438531"/>
<evidence type="ECO:0000313" key="3">
    <source>
        <dbReference type="Proteomes" id="UP000234275"/>
    </source>
</evidence>
<dbReference type="Proteomes" id="UP000234275">
    <property type="component" value="Unassembled WGS sequence"/>
</dbReference>
<dbReference type="EMBL" id="MSFO01000006">
    <property type="protein sequence ID" value="PLB46826.1"/>
    <property type="molecule type" value="Genomic_DNA"/>
</dbReference>
<evidence type="ECO:0000256" key="1">
    <source>
        <dbReference type="SAM" id="SignalP"/>
    </source>
</evidence>
<keyword evidence="1" id="KW-0732">Signal</keyword>
<organism evidence="2 3">
    <name type="scientific">Aspergillus steynii IBT 23096</name>
    <dbReference type="NCBI Taxonomy" id="1392250"/>
    <lineage>
        <taxon>Eukaryota</taxon>
        <taxon>Fungi</taxon>
        <taxon>Dikarya</taxon>
        <taxon>Ascomycota</taxon>
        <taxon>Pezizomycotina</taxon>
        <taxon>Eurotiomycetes</taxon>
        <taxon>Eurotiomycetidae</taxon>
        <taxon>Eurotiales</taxon>
        <taxon>Aspergillaceae</taxon>
        <taxon>Aspergillus</taxon>
        <taxon>Aspergillus subgen. Circumdati</taxon>
    </lineage>
</organism>
<protein>
    <recommendedName>
        <fullName evidence="4">Extracellular membrane protein CFEM domain-containing protein</fullName>
    </recommendedName>
</protein>
<dbReference type="GeneID" id="36557317"/>
<gene>
    <name evidence="2" type="ORF">P170DRAFT_438531</name>
</gene>